<keyword evidence="6" id="KW-1185">Reference proteome</keyword>
<dbReference type="PANTHER" id="PTHR43280:SF28">
    <property type="entry name" value="HTH-TYPE TRANSCRIPTIONAL ACTIVATOR RHAS"/>
    <property type="match status" value="1"/>
</dbReference>
<evidence type="ECO:0000256" key="1">
    <source>
        <dbReference type="ARBA" id="ARBA00023015"/>
    </source>
</evidence>
<dbReference type="SUPFAM" id="SSF51215">
    <property type="entry name" value="Regulatory protein AraC"/>
    <property type="match status" value="1"/>
</dbReference>
<sequence length="304" mass="34681">MERSLFENRVHGDALFPLSVYRVEVTGDHLFPCHWHDELELNLVQEGNALFQIDAGGFEAAAGQAVFINSRELHAAYPAAHAPCALHALVFHPSLLAGVGYDDLQNRYIAPVLRKDYALPSLILGEADWEKELLGHLNAIITLEAAQPFTYELLIKARLYQIVALLIANSGRAAARKNFGAQQEQLARIKTILQYIQTHYSERIRIKDLAAMEHVSEAHFCRFFKQMVRKTPVDYINYYRIQKAAQLLEDDSKKITDVGMDVGFENFSYFIQTFKHYMKLTPSEYRKRRRESLSGNEPEAPPSL</sequence>
<reference evidence="5 6" key="1">
    <citation type="submission" date="2019-03" db="EMBL/GenBank/DDBJ databases">
        <title>Genomic Encyclopedia of Type Strains, Phase IV (KMG-IV): sequencing the most valuable type-strain genomes for metagenomic binning, comparative biology and taxonomic classification.</title>
        <authorList>
            <person name="Goeker M."/>
        </authorList>
    </citation>
    <scope>NUCLEOTIDE SEQUENCE [LARGE SCALE GENOMIC DNA]</scope>
    <source>
        <strain evidence="5 6">LX-B</strain>
    </source>
</reference>
<dbReference type="RefSeq" id="WP_165908165.1">
    <property type="nucleotide sequence ID" value="NZ_SLUN01000030.1"/>
</dbReference>
<dbReference type="PROSITE" id="PS00041">
    <property type="entry name" value="HTH_ARAC_FAMILY_1"/>
    <property type="match status" value="1"/>
</dbReference>
<dbReference type="Pfam" id="PF12833">
    <property type="entry name" value="HTH_18"/>
    <property type="match status" value="1"/>
</dbReference>
<dbReference type="SUPFAM" id="SSF46689">
    <property type="entry name" value="Homeodomain-like"/>
    <property type="match status" value="2"/>
</dbReference>
<comment type="caution">
    <text evidence="5">The sequence shown here is derived from an EMBL/GenBank/DDBJ whole genome shotgun (WGS) entry which is preliminary data.</text>
</comment>
<dbReference type="AlphaFoldDB" id="A0A4R1R8N7"/>
<dbReference type="InterPro" id="IPR018062">
    <property type="entry name" value="HTH_AraC-typ_CS"/>
</dbReference>
<gene>
    <name evidence="5" type="ORF">EDC14_103022</name>
</gene>
<evidence type="ECO:0000256" key="2">
    <source>
        <dbReference type="ARBA" id="ARBA00023125"/>
    </source>
</evidence>
<dbReference type="Gene3D" id="2.60.120.10">
    <property type="entry name" value="Jelly Rolls"/>
    <property type="match status" value="1"/>
</dbReference>
<keyword evidence="2 5" id="KW-0238">DNA-binding</keyword>
<keyword evidence="3" id="KW-0804">Transcription</keyword>
<evidence type="ECO:0000313" key="5">
    <source>
        <dbReference type="EMBL" id="TCL61920.1"/>
    </source>
</evidence>
<proteinExistence type="predicted"/>
<dbReference type="InterPro" id="IPR020449">
    <property type="entry name" value="Tscrpt_reg_AraC-type_HTH"/>
</dbReference>
<dbReference type="EMBL" id="SLUN01000030">
    <property type="protein sequence ID" value="TCL61920.1"/>
    <property type="molecule type" value="Genomic_DNA"/>
</dbReference>
<dbReference type="InterPro" id="IPR003313">
    <property type="entry name" value="AraC-bd"/>
</dbReference>
<dbReference type="Gene3D" id="1.10.10.60">
    <property type="entry name" value="Homeodomain-like"/>
    <property type="match status" value="2"/>
</dbReference>
<organism evidence="5 6">
    <name type="scientific">Hydrogenispora ethanolica</name>
    <dbReference type="NCBI Taxonomy" id="1082276"/>
    <lineage>
        <taxon>Bacteria</taxon>
        <taxon>Bacillati</taxon>
        <taxon>Bacillota</taxon>
        <taxon>Hydrogenispora</taxon>
    </lineage>
</organism>
<dbReference type="PRINTS" id="PR00032">
    <property type="entry name" value="HTHARAC"/>
</dbReference>
<evidence type="ECO:0000256" key="3">
    <source>
        <dbReference type="ARBA" id="ARBA00023163"/>
    </source>
</evidence>
<dbReference type="Proteomes" id="UP000295008">
    <property type="component" value="Unassembled WGS sequence"/>
</dbReference>
<dbReference type="InterPro" id="IPR018060">
    <property type="entry name" value="HTH_AraC"/>
</dbReference>
<dbReference type="CDD" id="cd02208">
    <property type="entry name" value="cupin_RmlC-like"/>
    <property type="match status" value="1"/>
</dbReference>
<evidence type="ECO:0000259" key="4">
    <source>
        <dbReference type="PROSITE" id="PS01124"/>
    </source>
</evidence>
<accession>A0A4R1R8N7</accession>
<feature type="domain" description="HTH araC/xylS-type" evidence="4">
    <location>
        <begin position="190"/>
        <end position="288"/>
    </location>
</feature>
<dbReference type="PANTHER" id="PTHR43280">
    <property type="entry name" value="ARAC-FAMILY TRANSCRIPTIONAL REGULATOR"/>
    <property type="match status" value="1"/>
</dbReference>
<dbReference type="PROSITE" id="PS01124">
    <property type="entry name" value="HTH_ARAC_FAMILY_2"/>
    <property type="match status" value="1"/>
</dbReference>
<dbReference type="GO" id="GO:0003700">
    <property type="term" value="F:DNA-binding transcription factor activity"/>
    <property type="evidence" value="ECO:0007669"/>
    <property type="project" value="InterPro"/>
</dbReference>
<dbReference type="InterPro" id="IPR037923">
    <property type="entry name" value="HTH-like"/>
</dbReference>
<dbReference type="InterPro" id="IPR014710">
    <property type="entry name" value="RmlC-like_jellyroll"/>
</dbReference>
<keyword evidence="1" id="KW-0805">Transcription regulation</keyword>
<name>A0A4R1R8N7_HYDET</name>
<evidence type="ECO:0000313" key="6">
    <source>
        <dbReference type="Proteomes" id="UP000295008"/>
    </source>
</evidence>
<dbReference type="Pfam" id="PF02311">
    <property type="entry name" value="AraC_binding"/>
    <property type="match status" value="1"/>
</dbReference>
<dbReference type="GO" id="GO:0043565">
    <property type="term" value="F:sequence-specific DNA binding"/>
    <property type="evidence" value="ECO:0007669"/>
    <property type="project" value="InterPro"/>
</dbReference>
<protein>
    <submittedName>
        <fullName evidence="5">AraC-like DNA-binding protein</fullName>
    </submittedName>
</protein>
<dbReference type="InterPro" id="IPR009057">
    <property type="entry name" value="Homeodomain-like_sf"/>
</dbReference>
<dbReference type="SMART" id="SM00342">
    <property type="entry name" value="HTH_ARAC"/>
    <property type="match status" value="1"/>
</dbReference>